<name>A0A161J905_9GAMM</name>
<sequence>MKRNAVTTGLLALALTLPLAACGHTDQTDSAASSASSGLADAAKEVQQKTSPSFIAEQVQKGIDQAKRELATQDIDISNVHVNVGNDHDDNRAPSDRPKAVITPQGDLVIAGKTVSATPEQHTMLLDYRQQIIGVAEAGMDIGASGAAIGTQAAKEAIWGALTGKSDKDIEARIKPQTEQIKAAALKLCGRMPEMLASQQKLAASMPEFRPYATMTQKDVDDCGKDIHDDDSDND</sequence>
<proteinExistence type="predicted"/>
<gene>
    <name evidence="3" type="ORF">ATSB10_06310</name>
</gene>
<dbReference type="RefSeq" id="WP_063670372.1">
    <property type="nucleotide sequence ID" value="NZ_CP014841.1"/>
</dbReference>
<keyword evidence="2" id="KW-0732">Signal</keyword>
<evidence type="ECO:0000313" key="4">
    <source>
        <dbReference type="Proteomes" id="UP000077255"/>
    </source>
</evidence>
<dbReference type="STRING" id="445710.ATSB10_06310"/>
<reference evidence="3 4" key="1">
    <citation type="submission" date="2016-02" db="EMBL/GenBank/DDBJ databases">
        <title>Complete genome sequencing and analysis of ATSB10, Dyella thiooxydans isolated from rhizosphere soil of sunflower (Helianthus annuus L.).</title>
        <authorList>
            <person name="Lee Y."/>
            <person name="Hwangbo K."/>
            <person name="Chung H."/>
            <person name="Yoo J."/>
            <person name="Kim K.Y."/>
            <person name="Sa T.M."/>
            <person name="Um Y."/>
            <person name="Madhaiyan M."/>
        </authorList>
    </citation>
    <scope>NUCLEOTIDE SEQUENCE [LARGE SCALE GENOMIC DNA]</scope>
    <source>
        <strain evidence="3 4">ATSB10</strain>
    </source>
</reference>
<accession>A0A161J905</accession>
<evidence type="ECO:0000256" key="1">
    <source>
        <dbReference type="SAM" id="MobiDB-lite"/>
    </source>
</evidence>
<feature type="chain" id="PRO_5007824148" evidence="2">
    <location>
        <begin position="21"/>
        <end position="235"/>
    </location>
</feature>
<dbReference type="KEGG" id="dtx:ATSB10_06310"/>
<feature type="signal peptide" evidence="2">
    <location>
        <begin position="1"/>
        <end position="20"/>
    </location>
</feature>
<dbReference type="AlphaFoldDB" id="A0A161J905"/>
<dbReference type="Proteomes" id="UP000077255">
    <property type="component" value="Chromosome"/>
</dbReference>
<evidence type="ECO:0000313" key="3">
    <source>
        <dbReference type="EMBL" id="AND68085.1"/>
    </source>
</evidence>
<keyword evidence="4" id="KW-1185">Reference proteome</keyword>
<dbReference type="OrthoDB" id="6057407at2"/>
<organism evidence="3 4">
    <name type="scientific">Dyella thiooxydans</name>
    <dbReference type="NCBI Taxonomy" id="445710"/>
    <lineage>
        <taxon>Bacteria</taxon>
        <taxon>Pseudomonadati</taxon>
        <taxon>Pseudomonadota</taxon>
        <taxon>Gammaproteobacteria</taxon>
        <taxon>Lysobacterales</taxon>
        <taxon>Rhodanobacteraceae</taxon>
        <taxon>Dyella</taxon>
    </lineage>
</organism>
<dbReference type="EMBL" id="CP014841">
    <property type="protein sequence ID" value="AND68085.1"/>
    <property type="molecule type" value="Genomic_DNA"/>
</dbReference>
<dbReference type="PATRIC" id="fig|445710.3.peg.625"/>
<evidence type="ECO:0000256" key="2">
    <source>
        <dbReference type="SAM" id="SignalP"/>
    </source>
</evidence>
<protein>
    <submittedName>
        <fullName evidence="3">Uncharacterized protein</fullName>
    </submittedName>
</protein>
<feature type="region of interest" description="Disordered" evidence="1">
    <location>
        <begin position="215"/>
        <end position="235"/>
    </location>
</feature>
<feature type="compositionally biased region" description="Basic and acidic residues" evidence="1">
    <location>
        <begin position="218"/>
        <end position="228"/>
    </location>
</feature>